<evidence type="ECO:0000313" key="2">
    <source>
        <dbReference type="EMBL" id="KAK8779237.1"/>
    </source>
</evidence>
<accession>A0AAQ4EWZ6</accession>
<reference evidence="2 3" key="1">
    <citation type="journal article" date="2023" name="Arcadia Sci">
        <title>De novo assembly of a long-read Amblyomma americanum tick genome.</title>
        <authorList>
            <person name="Chou S."/>
            <person name="Poskanzer K.E."/>
            <person name="Rollins M."/>
            <person name="Thuy-Boun P.S."/>
        </authorList>
    </citation>
    <scope>NUCLEOTIDE SEQUENCE [LARGE SCALE GENOMIC DNA]</scope>
    <source>
        <strain evidence="2">F_SG_1</strain>
        <tissue evidence="2">Salivary glands</tissue>
    </source>
</reference>
<protein>
    <submittedName>
        <fullName evidence="2">Uncharacterized protein</fullName>
    </submittedName>
</protein>
<feature type="region of interest" description="Disordered" evidence="1">
    <location>
        <begin position="109"/>
        <end position="129"/>
    </location>
</feature>
<dbReference type="Gene3D" id="1.10.1380.10">
    <property type="entry name" value="Neutral endopeptidase , domain2"/>
    <property type="match status" value="1"/>
</dbReference>
<evidence type="ECO:0000256" key="1">
    <source>
        <dbReference type="SAM" id="MobiDB-lite"/>
    </source>
</evidence>
<dbReference type="InterPro" id="IPR042089">
    <property type="entry name" value="Peptidase_M13_dom_2"/>
</dbReference>
<sequence>MQPGNQPVGNPPPGYRYRVVEIPLDQVFADSMSSLAGFGEEGTELQYRQYVQQLQQAGLEEYLRQQYLDPQLQQAMMQQQILQQQLMQQQMMQQQMMQQEQMAAAGLGERTWYPADERTPSRRRRSEGDDRLDFPNLVIQPENFLTKSLVLKEPDRRLLVQASQEMFRALQLPSSQYRDRADQLVSMVKAVAGLNWLDFFTEVTQHSVPRLTYTMVRLVNGPYLTTLNAFLDAQAYPTGNRDNLLDYVRLLIFLNFAVSLPSLPQLNEVYWRYGHDMHKAPERWRLCLRFIDEILPRALSWFYHRYHLTLRVAKEPFTVLLTPLTQGTVQEHLETVEALKDVFGIFLGNADWLPYNMRIDGSTKCGVCKRIPLFQTQIDVDGNNIAKAAVEARKVEVSDYYNYSIFLEKGEQFG</sequence>
<dbReference type="AlphaFoldDB" id="A0AAQ4EWZ6"/>
<proteinExistence type="predicted"/>
<dbReference type="Proteomes" id="UP001321473">
    <property type="component" value="Unassembled WGS sequence"/>
</dbReference>
<dbReference type="SUPFAM" id="SSF55486">
    <property type="entry name" value="Metalloproteases ('zincins'), catalytic domain"/>
    <property type="match status" value="1"/>
</dbReference>
<dbReference type="EMBL" id="JARKHS020010010">
    <property type="protein sequence ID" value="KAK8779237.1"/>
    <property type="molecule type" value="Genomic_DNA"/>
</dbReference>
<feature type="compositionally biased region" description="Basic and acidic residues" evidence="1">
    <location>
        <begin position="115"/>
        <end position="129"/>
    </location>
</feature>
<evidence type="ECO:0000313" key="3">
    <source>
        <dbReference type="Proteomes" id="UP001321473"/>
    </source>
</evidence>
<organism evidence="2 3">
    <name type="scientific">Amblyomma americanum</name>
    <name type="common">Lone star tick</name>
    <dbReference type="NCBI Taxonomy" id="6943"/>
    <lineage>
        <taxon>Eukaryota</taxon>
        <taxon>Metazoa</taxon>
        <taxon>Ecdysozoa</taxon>
        <taxon>Arthropoda</taxon>
        <taxon>Chelicerata</taxon>
        <taxon>Arachnida</taxon>
        <taxon>Acari</taxon>
        <taxon>Parasitiformes</taxon>
        <taxon>Ixodida</taxon>
        <taxon>Ixodoidea</taxon>
        <taxon>Ixodidae</taxon>
        <taxon>Amblyomminae</taxon>
        <taxon>Amblyomma</taxon>
    </lineage>
</organism>
<comment type="caution">
    <text evidence="2">The sequence shown here is derived from an EMBL/GenBank/DDBJ whole genome shotgun (WGS) entry which is preliminary data.</text>
</comment>
<name>A0AAQ4EWZ6_AMBAM</name>
<gene>
    <name evidence="2" type="ORF">V5799_019423</name>
</gene>
<keyword evidence="3" id="KW-1185">Reference proteome</keyword>